<dbReference type="InterPro" id="IPR004185">
    <property type="entry name" value="Glyco_hydro_13_lg-like_dom"/>
</dbReference>
<evidence type="ECO:0000256" key="1">
    <source>
        <dbReference type="ARBA" id="ARBA00008061"/>
    </source>
</evidence>
<reference evidence="6" key="1">
    <citation type="submission" date="2015-10" db="EMBL/GenBank/DDBJ databases">
        <title>Genome of Paenibacillus bovis sp. nov.</title>
        <authorList>
            <person name="Wu Z."/>
            <person name="Gao C."/>
            <person name="Liu Z."/>
            <person name="Zheng H."/>
        </authorList>
    </citation>
    <scope>NUCLEOTIDE SEQUENCE [LARGE SCALE GENOMIC DNA]</scope>
    <source>
        <strain evidence="6">BD3526</strain>
    </source>
</reference>
<dbReference type="InterPro" id="IPR013783">
    <property type="entry name" value="Ig-like_fold"/>
</dbReference>
<dbReference type="SMART" id="SM00642">
    <property type="entry name" value="Aamy"/>
    <property type="match status" value="1"/>
</dbReference>
<keyword evidence="6" id="KW-1185">Reference proteome</keyword>
<dbReference type="Gene3D" id="3.20.20.80">
    <property type="entry name" value="Glycosidases"/>
    <property type="match status" value="1"/>
</dbReference>
<dbReference type="EMBL" id="CP013023">
    <property type="protein sequence ID" value="ANF95379.1"/>
    <property type="molecule type" value="Genomic_DNA"/>
</dbReference>
<protein>
    <submittedName>
        <fullName evidence="5">Alpha-glycosidase</fullName>
    </submittedName>
</protein>
<dbReference type="OrthoDB" id="9805159at2"/>
<dbReference type="InterPro" id="IPR013780">
    <property type="entry name" value="Glyco_hydro_b"/>
</dbReference>
<proteinExistence type="inferred from homology"/>
<dbReference type="Pfam" id="PF00128">
    <property type="entry name" value="Alpha-amylase"/>
    <property type="match status" value="1"/>
</dbReference>
<keyword evidence="3 5" id="KW-0326">Glycosidase</keyword>
<evidence type="ECO:0000313" key="5">
    <source>
        <dbReference type="EMBL" id="ANF95379.1"/>
    </source>
</evidence>
<dbReference type="Pfam" id="PF02903">
    <property type="entry name" value="Alpha-amylase_N"/>
    <property type="match status" value="1"/>
</dbReference>
<dbReference type="CDD" id="cd02857">
    <property type="entry name" value="E_set_CDase_PDE_N"/>
    <property type="match status" value="1"/>
</dbReference>
<dbReference type="CDD" id="cd11338">
    <property type="entry name" value="AmyAc_CMD"/>
    <property type="match status" value="1"/>
</dbReference>
<dbReference type="PANTHER" id="PTHR10357:SF210">
    <property type="entry name" value="MALTODEXTRIN GLUCOSIDASE"/>
    <property type="match status" value="1"/>
</dbReference>
<dbReference type="Gene3D" id="3.90.400.10">
    <property type="entry name" value="Oligo-1,6-glucosidase, Domain 2"/>
    <property type="match status" value="1"/>
</dbReference>
<dbReference type="GO" id="GO:0005975">
    <property type="term" value="P:carbohydrate metabolic process"/>
    <property type="evidence" value="ECO:0007669"/>
    <property type="project" value="InterPro"/>
</dbReference>
<dbReference type="AlphaFoldDB" id="A0A172ZCX2"/>
<feature type="domain" description="Glycosyl hydrolase family 13 catalytic" evidence="4">
    <location>
        <begin position="134"/>
        <end position="492"/>
    </location>
</feature>
<dbReference type="Gene3D" id="2.60.40.1180">
    <property type="entry name" value="Golgi alpha-mannosidase II"/>
    <property type="match status" value="1"/>
</dbReference>
<dbReference type="Proteomes" id="UP000078148">
    <property type="component" value="Chromosome"/>
</dbReference>
<dbReference type="GO" id="GO:0004553">
    <property type="term" value="F:hydrolase activity, hydrolyzing O-glycosyl compounds"/>
    <property type="evidence" value="ECO:0007669"/>
    <property type="project" value="InterPro"/>
</dbReference>
<evidence type="ECO:0000259" key="4">
    <source>
        <dbReference type="SMART" id="SM00642"/>
    </source>
</evidence>
<accession>A0A172ZCX2</accession>
<dbReference type="SUPFAM" id="SSF51445">
    <property type="entry name" value="(Trans)glycosidases"/>
    <property type="match status" value="1"/>
</dbReference>
<dbReference type="InterPro" id="IPR006047">
    <property type="entry name" value="GH13_cat_dom"/>
</dbReference>
<dbReference type="Pfam" id="PF16657">
    <property type="entry name" value="Malt_amylase_C"/>
    <property type="match status" value="1"/>
</dbReference>
<dbReference type="InterPro" id="IPR045857">
    <property type="entry name" value="O16G_dom_2"/>
</dbReference>
<reference evidence="5 6" key="2">
    <citation type="journal article" date="2016" name="Int. J. Syst. Evol. Microbiol.">
        <title>Paenibacillus bovis sp. nov., isolated from raw yak (Bos grunniens) milk.</title>
        <authorList>
            <person name="Gao C."/>
            <person name="Han J."/>
            <person name="Liu Z."/>
            <person name="Xu X."/>
            <person name="Hang F."/>
            <person name="Wu Z."/>
        </authorList>
    </citation>
    <scope>NUCLEOTIDE SEQUENCE [LARGE SCALE GENOMIC DNA]</scope>
    <source>
        <strain evidence="5 6">BD3526</strain>
    </source>
</reference>
<evidence type="ECO:0000256" key="2">
    <source>
        <dbReference type="ARBA" id="ARBA00022801"/>
    </source>
</evidence>
<evidence type="ECO:0000256" key="3">
    <source>
        <dbReference type="ARBA" id="ARBA00023295"/>
    </source>
</evidence>
<sequence>MLIEAVYHRPKLNWGYPYDRETIHLRLRTKKQDVKQAWAIAGDKYMWEKSKELVPMSIFATDDLFDYWECAVKPPYRRLKYGFKLADDQEEIWMDEDKFGAEEPQMDRLFDIPFINPVDVFTTPEWVKDAVFYQIFPERFANGDTSNDPEGTLPWGGKPEWNNFFGGDLQGIIDHLDHLTELGVNAIYLCPIFKATTNHKYDTEDYMKIDPSFGDEETLKKLVNTCHSKGIRVMFDAVFNHSGKTFAPFVDVQEKGENSKYKDWFHVRKFPLAVEDGIPTYDTFDFEPLMPKLNTENPEVKEYLLGVARYWAEEYGIDGWRLDVADEVDHQFWREFRLTLKNINPDIYILGEIWHESIPWLQGDQFDSVMNYPFKNAVTDFFIKDVTDAQTFSHAIGNQMSRYPRQVAEVAFNLIDSHDTPRALTVAGGDKNRLKLAALFQMTFTGAPCIYYGDEIGMEGEGDPDCRRCMVWEKEEQDRELFAYYQQIIAMRKQYPALRQGTFRFLHSRKGSNELVYERFDEQEKFIIALNSSSEPIDIEIDIKGTHWEDVLENREVELEGGILKYQLPAYGYQVLRCLDKDKKPQQTG</sequence>
<comment type="similarity">
    <text evidence="1">Belongs to the glycosyl hydrolase 13 family.</text>
</comment>
<dbReference type="InterPro" id="IPR032091">
    <property type="entry name" value="Malt_amylase-like_C"/>
</dbReference>
<organism evidence="5 6">
    <name type="scientific">Paenibacillus bovis</name>
    <dbReference type="NCBI Taxonomy" id="1616788"/>
    <lineage>
        <taxon>Bacteria</taxon>
        <taxon>Bacillati</taxon>
        <taxon>Bacillota</taxon>
        <taxon>Bacilli</taxon>
        <taxon>Bacillales</taxon>
        <taxon>Paenibacillaceae</taxon>
        <taxon>Paenibacillus</taxon>
    </lineage>
</organism>
<dbReference type="InterPro" id="IPR017853">
    <property type="entry name" value="GH"/>
</dbReference>
<dbReference type="PANTHER" id="PTHR10357">
    <property type="entry name" value="ALPHA-AMYLASE FAMILY MEMBER"/>
    <property type="match status" value="1"/>
</dbReference>
<keyword evidence="2" id="KW-0378">Hydrolase</keyword>
<dbReference type="KEGG" id="pbv:AR543_04680"/>
<dbReference type="RefSeq" id="WP_060532258.1">
    <property type="nucleotide sequence ID" value="NZ_CP013023.1"/>
</dbReference>
<dbReference type="Gene3D" id="2.60.40.10">
    <property type="entry name" value="Immunoglobulins"/>
    <property type="match status" value="1"/>
</dbReference>
<gene>
    <name evidence="5" type="ORF">AR543_04680</name>
</gene>
<evidence type="ECO:0000313" key="6">
    <source>
        <dbReference type="Proteomes" id="UP000078148"/>
    </source>
</evidence>
<dbReference type="SUPFAM" id="SSF51011">
    <property type="entry name" value="Glycosyl hydrolase domain"/>
    <property type="match status" value="1"/>
</dbReference>
<dbReference type="STRING" id="1616788.AR543_04680"/>
<name>A0A172ZCX2_9BACL</name>